<reference evidence="5" key="2">
    <citation type="submission" date="2021-04" db="EMBL/GenBank/DDBJ databases">
        <authorList>
            <person name="Gilroy R."/>
        </authorList>
    </citation>
    <scope>NUCLEOTIDE SEQUENCE</scope>
    <source>
        <strain evidence="5">B5-657</strain>
    </source>
</reference>
<sequence>MEIIILGDSAIPLYEQIVNQLKDQILQGKLEQGSILPSIRALAKELKVSIITVKRAYEELELEGFVETTPGKGTYVSMDNRERLREIRISQIEEKLEEVVTSVKNIGMDLEDLIERITLIYGEV</sequence>
<dbReference type="AlphaFoldDB" id="A0A9E2NLF1"/>
<evidence type="ECO:0000256" key="2">
    <source>
        <dbReference type="ARBA" id="ARBA00023125"/>
    </source>
</evidence>
<dbReference type="PANTHER" id="PTHR38445:SF7">
    <property type="entry name" value="GNTR-FAMILY TRANSCRIPTIONAL REGULATOR"/>
    <property type="match status" value="1"/>
</dbReference>
<evidence type="ECO:0000256" key="1">
    <source>
        <dbReference type="ARBA" id="ARBA00023015"/>
    </source>
</evidence>
<dbReference type="Proteomes" id="UP000824229">
    <property type="component" value="Unassembled WGS sequence"/>
</dbReference>
<keyword evidence="2" id="KW-0238">DNA-binding</keyword>
<keyword evidence="1" id="KW-0805">Transcription regulation</keyword>
<feature type="domain" description="HTH gntR-type" evidence="4">
    <location>
        <begin position="11"/>
        <end position="79"/>
    </location>
</feature>
<gene>
    <name evidence="5" type="ORF">H9872_06440</name>
</gene>
<dbReference type="SUPFAM" id="SSF46785">
    <property type="entry name" value="Winged helix' DNA-binding domain"/>
    <property type="match status" value="1"/>
</dbReference>
<evidence type="ECO:0000313" key="5">
    <source>
        <dbReference type="EMBL" id="MBU3804376.1"/>
    </source>
</evidence>
<dbReference type="Pfam" id="PF00392">
    <property type="entry name" value="GntR"/>
    <property type="match status" value="1"/>
</dbReference>
<dbReference type="PANTHER" id="PTHR38445">
    <property type="entry name" value="HTH-TYPE TRANSCRIPTIONAL REPRESSOR YTRA"/>
    <property type="match status" value="1"/>
</dbReference>
<dbReference type="PROSITE" id="PS50949">
    <property type="entry name" value="HTH_GNTR"/>
    <property type="match status" value="1"/>
</dbReference>
<dbReference type="InterPro" id="IPR000524">
    <property type="entry name" value="Tscrpt_reg_HTH_GntR"/>
</dbReference>
<dbReference type="SMART" id="SM00345">
    <property type="entry name" value="HTH_GNTR"/>
    <property type="match status" value="1"/>
</dbReference>
<comment type="caution">
    <text evidence="5">The sequence shown here is derived from an EMBL/GenBank/DDBJ whole genome shotgun (WGS) entry which is preliminary data.</text>
</comment>
<proteinExistence type="predicted"/>
<evidence type="ECO:0000313" key="6">
    <source>
        <dbReference type="Proteomes" id="UP000824229"/>
    </source>
</evidence>
<dbReference type="InterPro" id="IPR036390">
    <property type="entry name" value="WH_DNA-bd_sf"/>
</dbReference>
<keyword evidence="3" id="KW-0804">Transcription</keyword>
<organism evidence="5 6">
    <name type="scientific">Candidatus Cellulosilyticum pullistercoris</name>
    <dbReference type="NCBI Taxonomy" id="2838521"/>
    <lineage>
        <taxon>Bacteria</taxon>
        <taxon>Bacillati</taxon>
        <taxon>Bacillota</taxon>
        <taxon>Clostridia</taxon>
        <taxon>Lachnospirales</taxon>
        <taxon>Cellulosilyticaceae</taxon>
        <taxon>Cellulosilyticum</taxon>
    </lineage>
</organism>
<reference evidence="5" key="1">
    <citation type="journal article" date="2021" name="PeerJ">
        <title>Extensive microbial diversity within the chicken gut microbiome revealed by metagenomics and culture.</title>
        <authorList>
            <person name="Gilroy R."/>
            <person name="Ravi A."/>
            <person name="Getino M."/>
            <person name="Pursley I."/>
            <person name="Horton D.L."/>
            <person name="Alikhan N.F."/>
            <person name="Baker D."/>
            <person name="Gharbi K."/>
            <person name="Hall N."/>
            <person name="Watson M."/>
            <person name="Adriaenssens E.M."/>
            <person name="Foster-Nyarko E."/>
            <person name="Jarju S."/>
            <person name="Secka A."/>
            <person name="Antonio M."/>
            <person name="Oren A."/>
            <person name="Chaudhuri R.R."/>
            <person name="La Ragione R."/>
            <person name="Hildebrand F."/>
            <person name="Pallen M.J."/>
        </authorList>
    </citation>
    <scope>NUCLEOTIDE SEQUENCE</scope>
    <source>
        <strain evidence="5">B5-657</strain>
    </source>
</reference>
<name>A0A9E2NLF1_9FIRM</name>
<accession>A0A9E2NLF1</accession>
<dbReference type="CDD" id="cd07377">
    <property type="entry name" value="WHTH_GntR"/>
    <property type="match status" value="1"/>
</dbReference>
<dbReference type="GO" id="GO:0003700">
    <property type="term" value="F:DNA-binding transcription factor activity"/>
    <property type="evidence" value="ECO:0007669"/>
    <property type="project" value="InterPro"/>
</dbReference>
<dbReference type="EMBL" id="JAHLFQ010000143">
    <property type="protein sequence ID" value="MBU3804376.1"/>
    <property type="molecule type" value="Genomic_DNA"/>
</dbReference>
<dbReference type="InterPro" id="IPR036388">
    <property type="entry name" value="WH-like_DNA-bd_sf"/>
</dbReference>
<evidence type="ECO:0000259" key="4">
    <source>
        <dbReference type="PROSITE" id="PS50949"/>
    </source>
</evidence>
<dbReference type="GO" id="GO:0003677">
    <property type="term" value="F:DNA binding"/>
    <property type="evidence" value="ECO:0007669"/>
    <property type="project" value="UniProtKB-KW"/>
</dbReference>
<dbReference type="Gene3D" id="1.10.10.10">
    <property type="entry name" value="Winged helix-like DNA-binding domain superfamily/Winged helix DNA-binding domain"/>
    <property type="match status" value="1"/>
</dbReference>
<protein>
    <submittedName>
        <fullName evidence="5">GntR family transcriptional regulator</fullName>
    </submittedName>
</protein>
<evidence type="ECO:0000256" key="3">
    <source>
        <dbReference type="ARBA" id="ARBA00023163"/>
    </source>
</evidence>